<evidence type="ECO:0000259" key="1">
    <source>
        <dbReference type="PROSITE" id="PS50866"/>
    </source>
</evidence>
<keyword evidence="3" id="KW-1185">Reference proteome</keyword>
<dbReference type="SUPFAM" id="SSF101576">
    <property type="entry name" value="Supernatant protein factor (SPF), C-terminal domain"/>
    <property type="match status" value="1"/>
</dbReference>
<evidence type="ECO:0000313" key="3">
    <source>
        <dbReference type="Proteomes" id="UP000218231"/>
    </source>
</evidence>
<dbReference type="InterPro" id="IPR009038">
    <property type="entry name" value="GOLD_dom"/>
</dbReference>
<dbReference type="GO" id="GO:0005737">
    <property type="term" value="C:cytoplasm"/>
    <property type="evidence" value="ECO:0007669"/>
    <property type="project" value="TreeGrafter"/>
</dbReference>
<dbReference type="OrthoDB" id="1434354at2759"/>
<dbReference type="InterPro" id="IPR001251">
    <property type="entry name" value="CRAL-TRIO_dom"/>
</dbReference>
<protein>
    <recommendedName>
        <fullName evidence="1">GOLD domain-containing protein</fullName>
    </recommendedName>
</protein>
<gene>
    <name evidence="2" type="ORF">WR25_21871</name>
</gene>
<accession>A0A2A2M0D3</accession>
<dbReference type="PROSITE" id="PS50866">
    <property type="entry name" value="GOLD"/>
    <property type="match status" value="1"/>
</dbReference>
<dbReference type="Gene3D" id="3.40.525.10">
    <property type="entry name" value="CRAL-TRIO lipid binding domain"/>
    <property type="match status" value="1"/>
</dbReference>
<sequence>MAEIEYPRTDEITDNQKQKIDEVLTKCADIKWMYPDYFSDFNILRWLMGHGYNVDSVTRKIDHAVKVLHNSGISKMSVMAPEEINAYVKTMSPMVEYFAGGVMGQDREGNVIYVHALGRMHPKTIIRGGPTSRLYKVCIAQMGLVSKLIREAEVKINKKLGIKVIIDMDGFSMDHLYIPSAKVYVTLATMLQVEFLGDNWREIICNDFGSENVYPIWGGTKQVPTKPENYLGMGGEFPEDSWYDAKSNPAEEKLTSLNVNARSKEIVRVSGTKGRQFKWIFRVSSGDIDFSIEYDERLVHPVFRCSTEFHPEIDTFMCDFDGIYTFVFSNEHGLIWGKGIKYLIELI</sequence>
<dbReference type="Pfam" id="PF00650">
    <property type="entry name" value="CRAL_TRIO"/>
    <property type="match status" value="1"/>
</dbReference>
<dbReference type="EMBL" id="LIAE01006285">
    <property type="protein sequence ID" value="PAV91898.1"/>
    <property type="molecule type" value="Genomic_DNA"/>
</dbReference>
<dbReference type="Proteomes" id="UP000218231">
    <property type="component" value="Unassembled WGS sequence"/>
</dbReference>
<evidence type="ECO:0000313" key="2">
    <source>
        <dbReference type="EMBL" id="PAV91898.1"/>
    </source>
</evidence>
<dbReference type="SUPFAM" id="SSF46938">
    <property type="entry name" value="CRAL/TRIO N-terminal domain"/>
    <property type="match status" value="1"/>
</dbReference>
<feature type="domain" description="GOLD" evidence="1">
    <location>
        <begin position="239"/>
        <end position="346"/>
    </location>
</feature>
<dbReference type="InterPro" id="IPR051064">
    <property type="entry name" value="SEC14/CRAL-TRIO_domain"/>
</dbReference>
<reference evidence="2 3" key="1">
    <citation type="journal article" date="2017" name="Curr. Biol.">
        <title>Genome architecture and evolution of a unichromosomal asexual nematode.</title>
        <authorList>
            <person name="Fradin H."/>
            <person name="Zegar C."/>
            <person name="Gutwein M."/>
            <person name="Lucas J."/>
            <person name="Kovtun M."/>
            <person name="Corcoran D."/>
            <person name="Baugh L.R."/>
            <person name="Kiontke K."/>
            <person name="Gunsalus K."/>
            <person name="Fitch D.H."/>
            <person name="Piano F."/>
        </authorList>
    </citation>
    <scope>NUCLEOTIDE SEQUENCE [LARGE SCALE GENOMIC DNA]</scope>
    <source>
        <strain evidence="2">PF1309</strain>
    </source>
</reference>
<dbReference type="PANTHER" id="PTHR23324">
    <property type="entry name" value="SEC14 RELATED PROTEIN"/>
    <property type="match status" value="1"/>
</dbReference>
<dbReference type="PANTHER" id="PTHR23324:SF7">
    <property type="entry name" value="CRAL-TRIO DOMAIN-CONTAINING PROTEIN"/>
    <property type="match status" value="1"/>
</dbReference>
<dbReference type="InterPro" id="IPR036598">
    <property type="entry name" value="GOLD_dom_sf"/>
</dbReference>
<dbReference type="STRING" id="2018661.A0A2A2M0D3"/>
<comment type="caution">
    <text evidence="2">The sequence shown here is derived from an EMBL/GenBank/DDBJ whole genome shotgun (WGS) entry which is preliminary data.</text>
</comment>
<dbReference type="SUPFAM" id="SSF52087">
    <property type="entry name" value="CRAL/TRIO domain"/>
    <property type="match status" value="1"/>
</dbReference>
<dbReference type="Gene3D" id="2.60.120.680">
    <property type="entry name" value="GOLD domain"/>
    <property type="match status" value="1"/>
</dbReference>
<dbReference type="AlphaFoldDB" id="A0A2A2M0D3"/>
<organism evidence="2 3">
    <name type="scientific">Diploscapter pachys</name>
    <dbReference type="NCBI Taxonomy" id="2018661"/>
    <lineage>
        <taxon>Eukaryota</taxon>
        <taxon>Metazoa</taxon>
        <taxon>Ecdysozoa</taxon>
        <taxon>Nematoda</taxon>
        <taxon>Chromadorea</taxon>
        <taxon>Rhabditida</taxon>
        <taxon>Rhabditina</taxon>
        <taxon>Rhabditomorpha</taxon>
        <taxon>Rhabditoidea</taxon>
        <taxon>Rhabditidae</taxon>
        <taxon>Diploscapter</taxon>
    </lineage>
</organism>
<dbReference type="InterPro" id="IPR036273">
    <property type="entry name" value="CRAL/TRIO_N_dom_sf"/>
</dbReference>
<dbReference type="InterPro" id="IPR036865">
    <property type="entry name" value="CRAL-TRIO_dom_sf"/>
</dbReference>
<proteinExistence type="predicted"/>
<name>A0A2A2M0D3_9BILA</name>